<keyword evidence="13" id="KW-0460">Magnesium</keyword>
<evidence type="ECO:0000256" key="5">
    <source>
        <dbReference type="ARBA" id="ARBA00012213"/>
    </source>
</evidence>
<dbReference type="InterPro" id="IPR015814">
    <property type="entry name" value="Pgluconate_DH_NAD-bd_C"/>
</dbReference>
<dbReference type="GO" id="GO:0047443">
    <property type="term" value="F:4-hydroxy-4-methyl-2-oxoglutarate aldolase activity"/>
    <property type="evidence" value="ECO:0007669"/>
    <property type="project" value="UniProtKB-EC"/>
</dbReference>
<dbReference type="AlphaFoldDB" id="A0A0U4BXT6"/>
<dbReference type="InterPro" id="IPR006115">
    <property type="entry name" value="6PGDH_NADP-bd"/>
</dbReference>
<evidence type="ECO:0000256" key="6">
    <source>
        <dbReference type="ARBA" id="ARBA00012947"/>
    </source>
</evidence>
<reference evidence="16 17" key="1">
    <citation type="journal article" date="1991" name="Int. J. Syst. Bacteriol.">
        <title>Description of the erythromycin-producing bacterium Arthrobacter sp. strain NRRL B-3381 as Aeromicrobium erythreum gen. nov., sp. nov.</title>
        <authorList>
            <person name="Miller E.S."/>
            <person name="Woese C.R."/>
            <person name="Brenner S."/>
        </authorList>
    </citation>
    <scope>NUCLEOTIDE SEQUENCE [LARGE SCALE GENOMIC DNA]</scope>
    <source>
        <strain evidence="16 17">AR18</strain>
    </source>
</reference>
<dbReference type="PANTHER" id="PTHR33254:SF4">
    <property type="entry name" value="4-HYDROXY-4-METHYL-2-OXOGLUTARATE ALDOLASE 3-RELATED"/>
    <property type="match status" value="1"/>
</dbReference>
<dbReference type="Pfam" id="PF03446">
    <property type="entry name" value="NAD_binding_2"/>
    <property type="match status" value="1"/>
</dbReference>
<dbReference type="EC" id="4.1.1.112" evidence="6"/>
<name>A0A0U4BXT6_9ACTN</name>
<evidence type="ECO:0000256" key="4">
    <source>
        <dbReference type="ARBA" id="ARBA00011233"/>
    </source>
</evidence>
<dbReference type="SUPFAM" id="SSF89562">
    <property type="entry name" value="RraA-like"/>
    <property type="match status" value="1"/>
</dbReference>
<evidence type="ECO:0000259" key="15">
    <source>
        <dbReference type="Pfam" id="PF09130"/>
    </source>
</evidence>
<evidence type="ECO:0000256" key="9">
    <source>
        <dbReference type="ARBA" id="ARBA00029596"/>
    </source>
</evidence>
<protein>
    <recommendedName>
        <fullName evidence="7">Putative 4-hydroxy-4-methyl-2-oxoglutarate aldolase</fullName>
        <ecNumber evidence="6">4.1.1.112</ecNumber>
        <ecNumber evidence="5">4.1.3.17</ecNumber>
    </recommendedName>
    <alternativeName>
        <fullName evidence="11">Oxaloacetate decarboxylase</fullName>
    </alternativeName>
    <alternativeName>
        <fullName evidence="9">Regulator of ribonuclease activity homolog</fullName>
    </alternativeName>
    <alternativeName>
        <fullName evidence="10">RraA-like protein</fullName>
    </alternativeName>
</protein>
<dbReference type="Proteomes" id="UP000067689">
    <property type="component" value="Chromosome"/>
</dbReference>
<comment type="similarity">
    <text evidence="3">Belongs to the class II aldolase/RraA-like family.</text>
</comment>
<comment type="function">
    <text evidence="8">Catalyzes the aldol cleavage of 4-hydroxy-4-methyl-2-oxoglutarate (HMG) into 2 molecules of pyruvate. Also contains a secondary oxaloacetate (OAA) decarboxylase activity due to the common pyruvate enolate transition state formed following C-C bond cleavage in the retro-aldol and decarboxylation reactions.</text>
</comment>
<feature type="binding site" evidence="13">
    <location>
        <position position="362"/>
    </location>
    <ligand>
        <name>Mg(2+)</name>
        <dbReference type="ChEBI" id="CHEBI:18420"/>
    </ligand>
</feature>
<dbReference type="Gene3D" id="3.40.50.720">
    <property type="entry name" value="NAD(P)-binding Rossmann-like Domain"/>
    <property type="match status" value="1"/>
</dbReference>
<comment type="cofactor">
    <cofactor evidence="2">
        <name>a divalent metal cation</name>
        <dbReference type="ChEBI" id="CHEBI:60240"/>
    </cofactor>
</comment>
<sequence>MHVAVLGLGEAGALYASACTRQGWDVTGYDPGDVPTPDHVVRATSIADAVLEADVVLGLTGARAAVAVATEAATAMRPGSCLADMNSGSSALKDDVRAALEGHDVLLADVAVIGSVPTFGARTPLIVSGSGSAVAASLFTALGADVDDIGGAPGDAATRKLVRSSWMKGVAALIVETLEAGRAAGLEDWTREQVAEQLADGAVAMDRLYDSTYKHAARRAHEMRDATRQITDAGLVPVMARATAALHQQLAENHTIVDADVLRAWADLPVANIGDARGRLGITRDLHAPWRGATMVGRARTVTVAGGDNVGIQRIIEQARPHDVIVVDGQADTSRALVGELIAGRLIAKGVAGMVIDGAIRDAEDLQDMGFPIWHRARNAAGPYKNGPFHHGEPVSVGGVVCLEGDLVVADGDGVTFVRPHEAPALLPAARAVQEEEARRREGISAAVDAYRRAQEEVS</sequence>
<dbReference type="STRING" id="2041.AERYTH_02760"/>
<comment type="catalytic activity">
    <reaction evidence="12">
        <text>oxaloacetate + H(+) = pyruvate + CO2</text>
        <dbReference type="Rhea" id="RHEA:15641"/>
        <dbReference type="ChEBI" id="CHEBI:15361"/>
        <dbReference type="ChEBI" id="CHEBI:15378"/>
        <dbReference type="ChEBI" id="CHEBI:16452"/>
        <dbReference type="ChEBI" id="CHEBI:16526"/>
        <dbReference type="EC" id="4.1.1.112"/>
    </reaction>
</comment>
<comment type="subunit">
    <text evidence="4">Homotrimer.</text>
</comment>
<dbReference type="Gene3D" id="1.10.1040.10">
    <property type="entry name" value="N-(1-d-carboxylethyl)-l-norvaline Dehydrogenase, domain 2"/>
    <property type="match status" value="1"/>
</dbReference>
<feature type="binding site" evidence="13">
    <location>
        <begin position="339"/>
        <end position="342"/>
    </location>
    <ligand>
        <name>substrate</name>
    </ligand>
</feature>
<proteinExistence type="inferred from homology"/>
<evidence type="ECO:0000256" key="12">
    <source>
        <dbReference type="ARBA" id="ARBA00047973"/>
    </source>
</evidence>
<feature type="domain" description="Phosphogluconate dehydrogenase NAD-binding putative C-terminal" evidence="15">
    <location>
        <begin position="183"/>
        <end position="249"/>
    </location>
</feature>
<dbReference type="PATRIC" id="fig|2041.4.peg.579"/>
<evidence type="ECO:0000256" key="7">
    <source>
        <dbReference type="ARBA" id="ARBA00016549"/>
    </source>
</evidence>
<dbReference type="InterPro" id="IPR008927">
    <property type="entry name" value="6-PGluconate_DH-like_C_sf"/>
</dbReference>
<dbReference type="InterPro" id="IPR013328">
    <property type="entry name" value="6PGD_dom2"/>
</dbReference>
<evidence type="ECO:0000313" key="17">
    <source>
        <dbReference type="Proteomes" id="UP000067689"/>
    </source>
</evidence>
<dbReference type="OrthoDB" id="943692at2"/>
<feature type="domain" description="6-phosphogluconate dehydrogenase NADP-binding" evidence="14">
    <location>
        <begin position="3"/>
        <end position="146"/>
    </location>
</feature>
<evidence type="ECO:0000259" key="14">
    <source>
        <dbReference type="Pfam" id="PF03446"/>
    </source>
</evidence>
<comment type="catalytic activity">
    <reaction evidence="1">
        <text>4-hydroxy-4-methyl-2-oxoglutarate = 2 pyruvate</text>
        <dbReference type="Rhea" id="RHEA:22748"/>
        <dbReference type="ChEBI" id="CHEBI:15361"/>
        <dbReference type="ChEBI" id="CHEBI:58276"/>
        <dbReference type="EC" id="4.1.3.17"/>
    </reaction>
</comment>
<keyword evidence="13" id="KW-0479">Metal-binding</keyword>
<dbReference type="SUPFAM" id="SSF48179">
    <property type="entry name" value="6-phosphogluconate dehydrogenase C-terminal domain-like"/>
    <property type="match status" value="1"/>
</dbReference>
<organism evidence="16 17">
    <name type="scientific">Aeromicrobium erythreum</name>
    <dbReference type="NCBI Taxonomy" id="2041"/>
    <lineage>
        <taxon>Bacteria</taxon>
        <taxon>Bacillati</taxon>
        <taxon>Actinomycetota</taxon>
        <taxon>Actinomycetes</taxon>
        <taxon>Propionibacteriales</taxon>
        <taxon>Nocardioidaceae</taxon>
        <taxon>Aeromicrobium</taxon>
    </lineage>
</organism>
<dbReference type="InterPro" id="IPR036291">
    <property type="entry name" value="NAD(P)-bd_dom_sf"/>
</dbReference>
<dbReference type="SUPFAM" id="SSF51735">
    <property type="entry name" value="NAD(P)-binding Rossmann-fold domains"/>
    <property type="match status" value="1"/>
</dbReference>
<evidence type="ECO:0000256" key="1">
    <source>
        <dbReference type="ARBA" id="ARBA00001342"/>
    </source>
</evidence>
<feature type="binding site" evidence="13">
    <location>
        <position position="361"/>
    </location>
    <ligand>
        <name>substrate</name>
    </ligand>
</feature>
<dbReference type="GO" id="GO:0008948">
    <property type="term" value="F:oxaloacetate decarboxylase activity"/>
    <property type="evidence" value="ECO:0007669"/>
    <property type="project" value="UniProtKB-EC"/>
</dbReference>
<dbReference type="RefSeq" id="WP_083516205.1">
    <property type="nucleotide sequence ID" value="NZ_CP011502.1"/>
</dbReference>
<gene>
    <name evidence="16" type="ORF">AERYTH_02760</name>
</gene>
<evidence type="ECO:0000256" key="2">
    <source>
        <dbReference type="ARBA" id="ARBA00001968"/>
    </source>
</evidence>
<comment type="cofactor">
    <cofactor evidence="13">
        <name>Mg(2+)</name>
        <dbReference type="ChEBI" id="CHEBI:18420"/>
    </cofactor>
</comment>
<keyword evidence="17" id="KW-1185">Reference proteome</keyword>
<dbReference type="CDD" id="cd16841">
    <property type="entry name" value="RraA_family"/>
    <property type="match status" value="1"/>
</dbReference>
<dbReference type="Pfam" id="PF03737">
    <property type="entry name" value="RraA-like"/>
    <property type="match status" value="1"/>
</dbReference>
<dbReference type="InterPro" id="IPR036704">
    <property type="entry name" value="RraA/RraA-like_sf"/>
</dbReference>
<dbReference type="KEGG" id="aer:AERYTH_02760"/>
<dbReference type="GO" id="GO:0046872">
    <property type="term" value="F:metal ion binding"/>
    <property type="evidence" value="ECO:0007669"/>
    <property type="project" value="UniProtKB-KW"/>
</dbReference>
<dbReference type="InterPro" id="IPR005493">
    <property type="entry name" value="RraA/RraA-like"/>
</dbReference>
<evidence type="ECO:0000256" key="11">
    <source>
        <dbReference type="ARBA" id="ARBA00032305"/>
    </source>
</evidence>
<dbReference type="Gene3D" id="3.50.30.40">
    <property type="entry name" value="Ribonuclease E inhibitor RraA/RraA-like"/>
    <property type="match status" value="1"/>
</dbReference>
<dbReference type="Pfam" id="PF09130">
    <property type="entry name" value="DUF1932"/>
    <property type="match status" value="1"/>
</dbReference>
<dbReference type="EMBL" id="CP011502">
    <property type="protein sequence ID" value="ALX03695.1"/>
    <property type="molecule type" value="Genomic_DNA"/>
</dbReference>
<evidence type="ECO:0000256" key="13">
    <source>
        <dbReference type="PIRSR" id="PIRSR605493-1"/>
    </source>
</evidence>
<dbReference type="EC" id="4.1.3.17" evidence="5"/>
<dbReference type="GO" id="GO:0050661">
    <property type="term" value="F:NADP binding"/>
    <property type="evidence" value="ECO:0007669"/>
    <property type="project" value="InterPro"/>
</dbReference>
<evidence type="ECO:0000256" key="10">
    <source>
        <dbReference type="ARBA" id="ARBA00030169"/>
    </source>
</evidence>
<evidence type="ECO:0000313" key="16">
    <source>
        <dbReference type="EMBL" id="ALX03695.1"/>
    </source>
</evidence>
<evidence type="ECO:0000256" key="3">
    <source>
        <dbReference type="ARBA" id="ARBA00008621"/>
    </source>
</evidence>
<evidence type="ECO:0000256" key="8">
    <source>
        <dbReference type="ARBA" id="ARBA00025046"/>
    </source>
</evidence>
<accession>A0A0U4BXT6</accession>
<dbReference type="PANTHER" id="PTHR33254">
    <property type="entry name" value="4-HYDROXY-4-METHYL-2-OXOGLUTARATE ALDOLASE 3-RELATED"/>
    <property type="match status" value="1"/>
</dbReference>